<feature type="transmembrane region" description="Helical" evidence="12">
    <location>
        <begin position="729"/>
        <end position="752"/>
    </location>
</feature>
<evidence type="ECO:0000313" key="14">
    <source>
        <dbReference type="Ensembl" id="ENSLACP00000001743.1"/>
    </source>
</evidence>
<dbReference type="Gene3D" id="3.40.50.2300">
    <property type="match status" value="2"/>
</dbReference>
<reference evidence="14" key="2">
    <citation type="submission" date="2025-08" db="UniProtKB">
        <authorList>
            <consortium name="Ensembl"/>
        </authorList>
    </citation>
    <scope>IDENTIFICATION</scope>
</reference>
<keyword evidence="5" id="KW-0732">Signal</keyword>
<dbReference type="CDD" id="cd15283">
    <property type="entry name" value="7tmC_V2R_pheromone"/>
    <property type="match status" value="1"/>
</dbReference>
<comment type="subcellular location">
    <subcellularLocation>
        <location evidence="1">Cell membrane</location>
        <topology evidence="1">Multi-pass membrane protein</topology>
    </subcellularLocation>
</comment>
<keyword evidence="10" id="KW-0325">Glycoprotein</keyword>
<dbReference type="InterPro" id="IPR000068">
    <property type="entry name" value="GPCR_3_Ca_sens_rcpt-rel"/>
</dbReference>
<dbReference type="InterPro" id="IPR017978">
    <property type="entry name" value="GPCR_3_C"/>
</dbReference>
<dbReference type="Pfam" id="PF01094">
    <property type="entry name" value="ANF_receptor"/>
    <property type="match status" value="1"/>
</dbReference>
<dbReference type="FunFam" id="3.40.50.2300:FF:000016">
    <property type="entry name" value="Taste 1 receptor member 2"/>
    <property type="match status" value="1"/>
</dbReference>
<evidence type="ECO:0000256" key="12">
    <source>
        <dbReference type="SAM" id="Phobius"/>
    </source>
</evidence>
<dbReference type="PROSITE" id="PS50259">
    <property type="entry name" value="G_PROTEIN_RECEP_F3_4"/>
    <property type="match status" value="1"/>
</dbReference>
<dbReference type="PROSITE" id="PS00981">
    <property type="entry name" value="G_PROTEIN_RECEP_F3_3"/>
    <property type="match status" value="1"/>
</dbReference>
<evidence type="ECO:0000256" key="6">
    <source>
        <dbReference type="ARBA" id="ARBA00022989"/>
    </source>
</evidence>
<dbReference type="InParanoid" id="H2ZWH2"/>
<dbReference type="Gene3D" id="2.10.50.30">
    <property type="entry name" value="GPCR, family 3, nine cysteines domain"/>
    <property type="match status" value="1"/>
</dbReference>
<dbReference type="PRINTS" id="PR01535">
    <property type="entry name" value="VOMERONASL2R"/>
</dbReference>
<feature type="transmembrane region" description="Helical" evidence="12">
    <location>
        <begin position="610"/>
        <end position="628"/>
    </location>
</feature>
<dbReference type="PRINTS" id="PR00248">
    <property type="entry name" value="GPCRMGR"/>
</dbReference>
<dbReference type="InterPro" id="IPR028082">
    <property type="entry name" value="Peripla_BP_I"/>
</dbReference>
<feature type="transmembrane region" description="Helical" evidence="12">
    <location>
        <begin position="764"/>
        <end position="784"/>
    </location>
</feature>
<evidence type="ECO:0000256" key="5">
    <source>
        <dbReference type="ARBA" id="ARBA00022729"/>
    </source>
</evidence>
<feature type="transmembrane region" description="Helical" evidence="12">
    <location>
        <begin position="640"/>
        <end position="664"/>
    </location>
</feature>
<dbReference type="InterPro" id="IPR011500">
    <property type="entry name" value="GPCR_3_9-Cys_dom"/>
</dbReference>
<reference evidence="15" key="1">
    <citation type="submission" date="2011-08" db="EMBL/GenBank/DDBJ databases">
        <title>The draft genome of Latimeria chalumnae.</title>
        <authorList>
            <person name="Di Palma F."/>
            <person name="Alfoldi J."/>
            <person name="Johnson J."/>
            <person name="Berlin A."/>
            <person name="Gnerre S."/>
            <person name="Jaffe D."/>
            <person name="MacCallum I."/>
            <person name="Young S."/>
            <person name="Walker B.J."/>
            <person name="Lander E."/>
            <person name="Lindblad-Toh K."/>
        </authorList>
    </citation>
    <scope>NUCLEOTIDE SEQUENCE [LARGE SCALE GENOMIC DNA]</scope>
    <source>
        <strain evidence="15">Wild caught</strain>
    </source>
</reference>
<dbReference type="eggNOG" id="KOG1056">
    <property type="taxonomic scope" value="Eukaryota"/>
</dbReference>
<evidence type="ECO:0000256" key="10">
    <source>
        <dbReference type="ARBA" id="ARBA00023180"/>
    </source>
</evidence>
<dbReference type="Pfam" id="PF00003">
    <property type="entry name" value="7tm_3"/>
    <property type="match status" value="1"/>
</dbReference>
<dbReference type="GO" id="GO:0004930">
    <property type="term" value="F:G protein-coupled receptor activity"/>
    <property type="evidence" value="ECO:0007669"/>
    <property type="project" value="UniProtKB-KW"/>
</dbReference>
<keyword evidence="9" id="KW-0675">Receptor</keyword>
<keyword evidence="4 12" id="KW-0812">Transmembrane</keyword>
<dbReference type="InterPro" id="IPR038550">
    <property type="entry name" value="GPCR_3_9-Cys_sf"/>
</dbReference>
<dbReference type="HOGENOM" id="CLU_005389_5_0_1"/>
<evidence type="ECO:0000256" key="2">
    <source>
        <dbReference type="ARBA" id="ARBA00007242"/>
    </source>
</evidence>
<feature type="transmembrane region" description="Helical" evidence="12">
    <location>
        <begin position="790"/>
        <end position="812"/>
    </location>
</feature>
<organism evidence="14 15">
    <name type="scientific">Latimeria chalumnae</name>
    <name type="common">Coelacanth</name>
    <dbReference type="NCBI Taxonomy" id="7897"/>
    <lineage>
        <taxon>Eukaryota</taxon>
        <taxon>Metazoa</taxon>
        <taxon>Chordata</taxon>
        <taxon>Craniata</taxon>
        <taxon>Vertebrata</taxon>
        <taxon>Euteleostomi</taxon>
        <taxon>Coelacanthiformes</taxon>
        <taxon>Coelacanthidae</taxon>
        <taxon>Latimeria</taxon>
    </lineage>
</organism>
<feature type="transmembrane region" description="Helical" evidence="12">
    <location>
        <begin position="685"/>
        <end position="703"/>
    </location>
</feature>
<keyword evidence="6 12" id="KW-1133">Transmembrane helix</keyword>
<proteinExistence type="inferred from homology"/>
<evidence type="ECO:0000256" key="11">
    <source>
        <dbReference type="ARBA" id="ARBA00023224"/>
    </source>
</evidence>
<dbReference type="EMBL" id="AFYH01259705">
    <property type="status" value="NOT_ANNOTATED_CDS"/>
    <property type="molecule type" value="Genomic_DNA"/>
</dbReference>
<keyword evidence="11" id="KW-0807">Transducer</keyword>
<evidence type="ECO:0000256" key="1">
    <source>
        <dbReference type="ARBA" id="ARBA00004651"/>
    </source>
</evidence>
<dbReference type="Proteomes" id="UP000008672">
    <property type="component" value="Unassembled WGS sequence"/>
</dbReference>
<dbReference type="SUPFAM" id="SSF53822">
    <property type="entry name" value="Periplasmic binding protein-like I"/>
    <property type="match status" value="1"/>
</dbReference>
<evidence type="ECO:0000313" key="15">
    <source>
        <dbReference type="Proteomes" id="UP000008672"/>
    </source>
</evidence>
<feature type="transmembrane region" description="Helical" evidence="12">
    <location>
        <begin position="570"/>
        <end position="590"/>
    </location>
</feature>
<feature type="domain" description="G-protein coupled receptors family 3 profile" evidence="13">
    <location>
        <begin position="570"/>
        <end position="834"/>
    </location>
</feature>
<dbReference type="FunFam" id="2.10.50.30:FF:000002">
    <property type="entry name" value="Vomeronasal 2 receptor, h1"/>
    <property type="match status" value="1"/>
</dbReference>
<dbReference type="GO" id="GO:0005886">
    <property type="term" value="C:plasma membrane"/>
    <property type="evidence" value="ECO:0007669"/>
    <property type="project" value="UniProtKB-SubCell"/>
</dbReference>
<keyword evidence="15" id="KW-1185">Reference proteome</keyword>
<evidence type="ECO:0000256" key="7">
    <source>
        <dbReference type="ARBA" id="ARBA00023040"/>
    </source>
</evidence>
<dbReference type="PANTHER" id="PTHR24061:SF0">
    <property type="entry name" value="C-FAMILY ODORANT RECEPTOR OLFCT1"/>
    <property type="match status" value="1"/>
</dbReference>
<comment type="similarity">
    <text evidence="2">Belongs to the G-protein coupled receptor 3 family.</text>
</comment>
<dbReference type="EMBL" id="AFYH01259704">
    <property type="status" value="NOT_ANNOTATED_CDS"/>
    <property type="molecule type" value="Genomic_DNA"/>
</dbReference>
<dbReference type="FunFam" id="3.40.50.2300:FF:000728">
    <property type="entry name" value="Uncharacterized protein"/>
    <property type="match status" value="1"/>
</dbReference>
<dbReference type="Ensembl" id="ENSLACT00000001756.1">
    <property type="protein sequence ID" value="ENSLACP00000001743.1"/>
    <property type="gene ID" value="ENSLACG00000001557.1"/>
</dbReference>
<evidence type="ECO:0000259" key="13">
    <source>
        <dbReference type="PROSITE" id="PS50259"/>
    </source>
</evidence>
<dbReference type="GeneTree" id="ENSGT00950000182788"/>
<evidence type="ECO:0000256" key="4">
    <source>
        <dbReference type="ARBA" id="ARBA00022692"/>
    </source>
</evidence>
<evidence type="ECO:0000256" key="9">
    <source>
        <dbReference type="ARBA" id="ARBA00023170"/>
    </source>
</evidence>
<dbReference type="EMBL" id="AFYH01259706">
    <property type="status" value="NOT_ANNOTATED_CDS"/>
    <property type="molecule type" value="Genomic_DNA"/>
</dbReference>
<dbReference type="InterPro" id="IPR017979">
    <property type="entry name" value="GPCR_3_CS"/>
</dbReference>
<keyword evidence="7" id="KW-0297">G-protein coupled receptor</keyword>
<dbReference type="PANTHER" id="PTHR24061">
    <property type="entry name" value="CALCIUM-SENSING RECEPTOR-RELATED"/>
    <property type="match status" value="1"/>
</dbReference>
<name>H2ZWH2_LATCH</name>
<keyword evidence="3" id="KW-1003">Cell membrane</keyword>
<dbReference type="Pfam" id="PF07562">
    <property type="entry name" value="NCD3G"/>
    <property type="match status" value="1"/>
</dbReference>
<accession>H2ZWH2</accession>
<dbReference type="InterPro" id="IPR001828">
    <property type="entry name" value="ANF_lig-bd_rcpt"/>
</dbReference>
<evidence type="ECO:0000256" key="3">
    <source>
        <dbReference type="ARBA" id="ARBA00022475"/>
    </source>
</evidence>
<evidence type="ECO:0000256" key="8">
    <source>
        <dbReference type="ARBA" id="ARBA00023136"/>
    </source>
</evidence>
<keyword evidence="8 12" id="KW-0472">Membrane</keyword>
<dbReference type="AlphaFoldDB" id="H2ZWH2"/>
<dbReference type="InterPro" id="IPR004073">
    <property type="entry name" value="GPCR_3_vmron_rcpt_2"/>
</dbReference>
<reference evidence="14" key="3">
    <citation type="submission" date="2025-09" db="UniProtKB">
        <authorList>
            <consortium name="Ensembl"/>
        </authorList>
    </citation>
    <scope>IDENTIFICATION</scope>
</reference>
<dbReference type="InterPro" id="IPR000337">
    <property type="entry name" value="GPCR_3"/>
</dbReference>
<sequence length="837" mass="94192">YSLPNGNHNRSGFFSIYLYCSQHCSSNIMQELIEPSQLQRFILRQYRWLQSMIFAIEEINKNPNLLPNITLGYGIYDTCFLISTALEGSMWLITGQEELIPNYRCTSHTPLVAIIGDATSGASIPMARLLGLYHYPQISYYAAADILSDKFQFPSFFRTITTTEIQSLSIARLLLHFGWTWIGILVEDTDFGEISMQSLKEELAKTNVCISFSEIVPTIYSPTKINHIADVIKKSSANVIVNICFDAYIVPLMEEVSNQNITGKTWLASVSSSTSRDLFKNHRARTLTGAIGLALPKSNIPGLRHFLLNLHPFTSQYNMYLETFWEEVFYCKWANNDTYHTMITNEIGNNIKLCTGKENLNELNISFFDVSESRTTYSVYNAVYAAAHALHELYTCKPGQGPFGNGTCANIHYFEPWQLLHYIKNVHFVNKLSEEIYFDKKGNSLPMFDLINWHLNTDGNLEYVDVGRIDFRLPPGKELIINNTALMWNGGHKEVPRSVCSESCPPGYRKAARPGEQICCFDCIQCSEGEISNQTDSSDCLQCPDDHWSNARRDKCIPKLIEFLSYKETLGVILASISIVSSLLPAAILYTFLKYHETPVVKANNCELSYLLLFALMLCSLCCLIFIGRPVAVTCALRQTAFGIVFALSVSCVLAKTIIVVIAFNATKPNSSLKKWVGHKLSNTIVSMGTLLQVIICIIWLTSSPPFPQQNMKSEPGKIIIECNEGSPVAFWCMLGYMGLLATVSFIVAFLARNLPDSFNEAKFITFSMLVFVTVWLSFIPAYLSTRGKYMVAVEIFAILTSSAGLLICLFFPKCYIILLRPDINTREYLMGKGSQQ</sequence>
<protein>
    <recommendedName>
        <fullName evidence="13">G-protein coupled receptors family 3 profile domain-containing protein</fullName>
    </recommendedName>
</protein>